<evidence type="ECO:0000256" key="5">
    <source>
        <dbReference type="SAM" id="Phobius"/>
    </source>
</evidence>
<evidence type="ECO:0000256" key="1">
    <source>
        <dbReference type="ARBA" id="ARBA00004196"/>
    </source>
</evidence>
<dbReference type="PANTHER" id="PTHR42852:SF13">
    <property type="entry name" value="PROTEIN DIPZ"/>
    <property type="match status" value="1"/>
</dbReference>
<dbReference type="SUPFAM" id="SSF52833">
    <property type="entry name" value="Thioredoxin-like"/>
    <property type="match status" value="1"/>
</dbReference>
<feature type="region of interest" description="Disordered" evidence="4">
    <location>
        <begin position="1"/>
        <end position="27"/>
    </location>
</feature>
<dbReference type="Pfam" id="PF08534">
    <property type="entry name" value="Redoxin"/>
    <property type="match status" value="1"/>
</dbReference>
<keyword evidence="5" id="KW-0812">Transmembrane</keyword>
<evidence type="ECO:0000259" key="6">
    <source>
        <dbReference type="PROSITE" id="PS51352"/>
    </source>
</evidence>
<comment type="caution">
    <text evidence="7">The sequence shown here is derived from an EMBL/GenBank/DDBJ whole genome shotgun (WGS) entry which is preliminary data.</text>
</comment>
<feature type="compositionally biased region" description="Low complexity" evidence="4">
    <location>
        <begin position="66"/>
        <end position="83"/>
    </location>
</feature>
<dbReference type="PROSITE" id="PS51352">
    <property type="entry name" value="THIOREDOXIN_2"/>
    <property type="match status" value="1"/>
</dbReference>
<organism evidence="7 8">
    <name type="scientific">Xanthobacter aminoxidans</name>
    <dbReference type="NCBI Taxonomy" id="186280"/>
    <lineage>
        <taxon>Bacteria</taxon>
        <taxon>Pseudomonadati</taxon>
        <taxon>Pseudomonadota</taxon>
        <taxon>Alphaproteobacteria</taxon>
        <taxon>Hyphomicrobiales</taxon>
        <taxon>Xanthobacteraceae</taxon>
        <taxon>Xanthobacter</taxon>
    </lineage>
</organism>
<reference evidence="7 8" key="1">
    <citation type="submission" date="2024-02" db="EMBL/GenBank/DDBJ databases">
        <title>Expansion and revision of Xanthobacter and proposal of Roseixanthobacter gen. nov.</title>
        <authorList>
            <person name="Soltysiak M.P.M."/>
            <person name="Jalihal A."/>
            <person name="Ory A."/>
            <person name="Chrisophersen C."/>
            <person name="Lee A.D."/>
            <person name="Boulton J."/>
            <person name="Springer M."/>
        </authorList>
    </citation>
    <scope>NUCLEOTIDE SEQUENCE [LARGE SCALE GENOMIC DNA]</scope>
    <source>
        <strain evidence="7 8">CB5</strain>
    </source>
</reference>
<evidence type="ECO:0000256" key="3">
    <source>
        <dbReference type="ARBA" id="ARBA00023284"/>
    </source>
</evidence>
<dbReference type="CDD" id="cd02966">
    <property type="entry name" value="TlpA_like_family"/>
    <property type="match status" value="1"/>
</dbReference>
<feature type="region of interest" description="Disordered" evidence="4">
    <location>
        <begin position="64"/>
        <end position="83"/>
    </location>
</feature>
<protein>
    <submittedName>
        <fullName evidence="7">TlpA disulfide reductase family protein</fullName>
    </submittedName>
</protein>
<keyword evidence="3" id="KW-0676">Redox-active center</keyword>
<proteinExistence type="predicted"/>
<dbReference type="NCBIfam" id="NF047696">
    <property type="entry name" value="ThlDiSintTplARhiz"/>
    <property type="match status" value="1"/>
</dbReference>
<dbReference type="InterPro" id="IPR013766">
    <property type="entry name" value="Thioredoxin_domain"/>
</dbReference>
<evidence type="ECO:0000256" key="4">
    <source>
        <dbReference type="SAM" id="MobiDB-lite"/>
    </source>
</evidence>
<dbReference type="RefSeq" id="WP_394009934.1">
    <property type="nucleotide sequence ID" value="NZ_JBAFUR010000005.1"/>
</dbReference>
<sequence>MTTADDNRATDPQDTATGPAPGAPVARRSSAVRTIGVVALATLAGAVAGALALYGMNRLPGNAPQGQSVASVPAPAPSGAAADPACAGTVERVRAFAPLAKGELAAIALASEPRRLPPLTFTDASGKPVTLADFKGRVVLLNLWATWCVPCRKEMPALDHLEKRLGGPDFAVVAVNLDTRDPDKPRAFLSEIGVNSLAFYSDPATKTFQALRGVGRGFGLPTTLLVDRDGCEMAYLAGPAEWGGADAEALVKAAIGAGRADAAGSSSAASR</sequence>
<keyword evidence="2" id="KW-0201">Cytochrome c-type biogenesis</keyword>
<comment type="subcellular location">
    <subcellularLocation>
        <location evidence="1">Cell envelope</location>
    </subcellularLocation>
</comment>
<gene>
    <name evidence="7" type="ORF">V5F30_18275</name>
</gene>
<accession>A0ABW6ZKK1</accession>
<dbReference type="Gene3D" id="3.40.30.10">
    <property type="entry name" value="Glutaredoxin"/>
    <property type="match status" value="1"/>
</dbReference>
<evidence type="ECO:0000313" key="7">
    <source>
        <dbReference type="EMBL" id="MFG1254164.1"/>
    </source>
</evidence>
<feature type="compositionally biased region" description="Basic and acidic residues" evidence="4">
    <location>
        <begin position="1"/>
        <end position="11"/>
    </location>
</feature>
<dbReference type="InterPro" id="IPR013740">
    <property type="entry name" value="Redoxin"/>
</dbReference>
<dbReference type="EMBL" id="JBAFUR010000005">
    <property type="protein sequence ID" value="MFG1254164.1"/>
    <property type="molecule type" value="Genomic_DNA"/>
</dbReference>
<feature type="transmembrane region" description="Helical" evidence="5">
    <location>
        <begin position="35"/>
        <end position="56"/>
    </location>
</feature>
<keyword evidence="5" id="KW-1133">Transmembrane helix</keyword>
<dbReference type="PANTHER" id="PTHR42852">
    <property type="entry name" value="THIOL:DISULFIDE INTERCHANGE PROTEIN DSBE"/>
    <property type="match status" value="1"/>
</dbReference>
<feature type="compositionally biased region" description="Low complexity" evidence="4">
    <location>
        <begin position="15"/>
        <end position="27"/>
    </location>
</feature>
<dbReference type="Proteomes" id="UP001604043">
    <property type="component" value="Unassembled WGS sequence"/>
</dbReference>
<name>A0ABW6ZKK1_9HYPH</name>
<dbReference type="InterPro" id="IPR050553">
    <property type="entry name" value="Thioredoxin_ResA/DsbE_sf"/>
</dbReference>
<evidence type="ECO:0000313" key="8">
    <source>
        <dbReference type="Proteomes" id="UP001604043"/>
    </source>
</evidence>
<dbReference type="InterPro" id="IPR017937">
    <property type="entry name" value="Thioredoxin_CS"/>
</dbReference>
<evidence type="ECO:0000256" key="2">
    <source>
        <dbReference type="ARBA" id="ARBA00022748"/>
    </source>
</evidence>
<dbReference type="InterPro" id="IPR036249">
    <property type="entry name" value="Thioredoxin-like_sf"/>
</dbReference>
<feature type="domain" description="Thioredoxin" evidence="6">
    <location>
        <begin position="110"/>
        <end position="260"/>
    </location>
</feature>
<dbReference type="PROSITE" id="PS00194">
    <property type="entry name" value="THIOREDOXIN_1"/>
    <property type="match status" value="1"/>
</dbReference>
<keyword evidence="5" id="KW-0472">Membrane</keyword>
<keyword evidence="8" id="KW-1185">Reference proteome</keyword>